<evidence type="ECO:0000256" key="3">
    <source>
        <dbReference type="ARBA" id="ARBA00022723"/>
    </source>
</evidence>
<dbReference type="InParanoid" id="A0A3P8WN68"/>
<keyword evidence="10" id="KW-0804">Transcription</keyword>
<dbReference type="PANTHER" id="PTHR24208:SF96">
    <property type="entry name" value="LIM HOMEOBOX TRANSCRIPTION FACTOR 1-BETA"/>
    <property type="match status" value="1"/>
</dbReference>
<dbReference type="CDD" id="cd09371">
    <property type="entry name" value="LIM1_Lmx1b"/>
    <property type="match status" value="1"/>
</dbReference>
<feature type="region of interest" description="Disordered" evidence="13">
    <location>
        <begin position="1"/>
        <end position="23"/>
    </location>
</feature>
<evidence type="ECO:0000256" key="2">
    <source>
        <dbReference type="ARBA" id="ARBA00022473"/>
    </source>
</evidence>
<evidence type="ECO:0000256" key="6">
    <source>
        <dbReference type="ARBA" id="ARBA00023015"/>
    </source>
</evidence>
<dbReference type="GO" id="GO:0046872">
    <property type="term" value="F:metal ion binding"/>
    <property type="evidence" value="ECO:0007669"/>
    <property type="project" value="UniProtKB-KW"/>
</dbReference>
<dbReference type="STRING" id="244447.ENSCSEP00000027927"/>
<keyword evidence="5 12" id="KW-0862">Zinc</keyword>
<evidence type="ECO:0000256" key="4">
    <source>
        <dbReference type="ARBA" id="ARBA00022737"/>
    </source>
</evidence>
<evidence type="ECO:0000313" key="16">
    <source>
        <dbReference type="Proteomes" id="UP000265120"/>
    </source>
</evidence>
<dbReference type="PROSITE" id="PS50023">
    <property type="entry name" value="LIM_DOMAIN_2"/>
    <property type="match status" value="1"/>
</dbReference>
<sequence length="100" mass="11611">DVTEGLEPEPPPPPLPLLLPGRGRGCQRPISDRFLMRVNESSWHEECLQCTVCQQPLSTSCYYRERKLYCKHDYQQHIYNSDTHTHTQRQRHCPPVPVAG</sequence>
<dbReference type="Proteomes" id="UP000265120">
    <property type="component" value="Unassembled WGS sequence"/>
</dbReference>
<evidence type="ECO:0000259" key="14">
    <source>
        <dbReference type="PROSITE" id="PS50023"/>
    </source>
</evidence>
<dbReference type="Ensembl" id="ENSCSET00000028302.1">
    <property type="protein sequence ID" value="ENSCSEP00000027927.1"/>
    <property type="gene ID" value="ENSCSEG00000017848.1"/>
</dbReference>
<evidence type="ECO:0000256" key="7">
    <source>
        <dbReference type="ARBA" id="ARBA00023038"/>
    </source>
</evidence>
<dbReference type="Pfam" id="PF00412">
    <property type="entry name" value="LIM"/>
    <property type="match status" value="1"/>
</dbReference>
<dbReference type="InterPro" id="IPR050453">
    <property type="entry name" value="LIM_Homeobox_TF"/>
</dbReference>
<dbReference type="SMART" id="SM00132">
    <property type="entry name" value="LIM"/>
    <property type="match status" value="1"/>
</dbReference>
<dbReference type="GeneTree" id="ENSGT00940000157955"/>
<dbReference type="InterPro" id="IPR001781">
    <property type="entry name" value="Znf_LIM"/>
</dbReference>
<dbReference type="PANTHER" id="PTHR24208">
    <property type="entry name" value="LIM/HOMEOBOX PROTEIN LHX"/>
    <property type="match status" value="1"/>
</dbReference>
<evidence type="ECO:0000256" key="8">
    <source>
        <dbReference type="ARBA" id="ARBA00023125"/>
    </source>
</evidence>
<evidence type="ECO:0000256" key="13">
    <source>
        <dbReference type="SAM" id="MobiDB-lite"/>
    </source>
</evidence>
<evidence type="ECO:0000256" key="12">
    <source>
        <dbReference type="PROSITE-ProRule" id="PRU00125"/>
    </source>
</evidence>
<keyword evidence="9" id="KW-0371">Homeobox</keyword>
<dbReference type="GO" id="GO:0030182">
    <property type="term" value="P:neuron differentiation"/>
    <property type="evidence" value="ECO:0007669"/>
    <property type="project" value="TreeGrafter"/>
</dbReference>
<keyword evidence="6" id="KW-0805">Transcription regulation</keyword>
<keyword evidence="16" id="KW-1185">Reference proteome</keyword>
<dbReference type="AlphaFoldDB" id="A0A3P8WN68"/>
<dbReference type="SUPFAM" id="SSF57716">
    <property type="entry name" value="Glucocorticoid receptor-like (DNA-binding domain)"/>
    <property type="match status" value="2"/>
</dbReference>
<evidence type="ECO:0000256" key="11">
    <source>
        <dbReference type="ARBA" id="ARBA00023242"/>
    </source>
</evidence>
<evidence type="ECO:0000256" key="9">
    <source>
        <dbReference type="ARBA" id="ARBA00023155"/>
    </source>
</evidence>
<dbReference type="Gene3D" id="2.10.110.10">
    <property type="entry name" value="Cysteine Rich Protein"/>
    <property type="match status" value="1"/>
</dbReference>
<accession>A0A3P8WN68</accession>
<reference evidence="15" key="1">
    <citation type="submission" date="2025-08" db="UniProtKB">
        <authorList>
            <consortium name="Ensembl"/>
        </authorList>
    </citation>
    <scope>IDENTIFICATION</scope>
</reference>
<evidence type="ECO:0000313" key="15">
    <source>
        <dbReference type="Ensembl" id="ENSCSEP00000027927.1"/>
    </source>
</evidence>
<comment type="subcellular location">
    <subcellularLocation>
        <location evidence="1">Nucleus</location>
    </subcellularLocation>
</comment>
<dbReference type="GO" id="GO:0005634">
    <property type="term" value="C:nucleus"/>
    <property type="evidence" value="ECO:0007669"/>
    <property type="project" value="UniProtKB-SubCell"/>
</dbReference>
<proteinExistence type="predicted"/>
<name>A0A3P8WN68_CYNSE</name>
<keyword evidence="7 12" id="KW-0440">LIM domain</keyword>
<evidence type="ECO:0000256" key="5">
    <source>
        <dbReference type="ARBA" id="ARBA00022833"/>
    </source>
</evidence>
<dbReference type="GO" id="GO:0000981">
    <property type="term" value="F:DNA-binding transcription factor activity, RNA polymerase II-specific"/>
    <property type="evidence" value="ECO:0007669"/>
    <property type="project" value="TreeGrafter"/>
</dbReference>
<dbReference type="FunFam" id="2.10.110.10:FF:000006">
    <property type="entry name" value="LIM homeobox transcription factor 1-beta"/>
    <property type="match status" value="1"/>
</dbReference>
<feature type="compositionally biased region" description="Pro residues" evidence="13">
    <location>
        <begin position="8"/>
        <end position="17"/>
    </location>
</feature>
<evidence type="ECO:0000256" key="10">
    <source>
        <dbReference type="ARBA" id="ARBA00023163"/>
    </source>
</evidence>
<keyword evidence="11" id="KW-0539">Nucleus</keyword>
<keyword evidence="8" id="KW-0238">DNA-binding</keyword>
<evidence type="ECO:0000256" key="1">
    <source>
        <dbReference type="ARBA" id="ARBA00004123"/>
    </source>
</evidence>
<keyword evidence="3 12" id="KW-0479">Metal-binding</keyword>
<feature type="domain" description="LIM zinc-binding" evidence="14">
    <location>
        <begin position="21"/>
        <end position="80"/>
    </location>
</feature>
<dbReference type="OMA" id="CYYRERK"/>
<keyword evidence="4" id="KW-0677">Repeat</keyword>
<organism evidence="15 16">
    <name type="scientific">Cynoglossus semilaevis</name>
    <name type="common">Tongue sole</name>
    <dbReference type="NCBI Taxonomy" id="244447"/>
    <lineage>
        <taxon>Eukaryota</taxon>
        <taxon>Metazoa</taxon>
        <taxon>Chordata</taxon>
        <taxon>Craniata</taxon>
        <taxon>Vertebrata</taxon>
        <taxon>Euteleostomi</taxon>
        <taxon>Actinopterygii</taxon>
        <taxon>Neopterygii</taxon>
        <taxon>Teleostei</taxon>
        <taxon>Neoteleostei</taxon>
        <taxon>Acanthomorphata</taxon>
        <taxon>Carangaria</taxon>
        <taxon>Pleuronectiformes</taxon>
        <taxon>Pleuronectoidei</taxon>
        <taxon>Cynoglossidae</taxon>
        <taxon>Cynoglossinae</taxon>
        <taxon>Cynoglossus</taxon>
    </lineage>
</organism>
<feature type="region of interest" description="Disordered" evidence="13">
    <location>
        <begin position="81"/>
        <end position="100"/>
    </location>
</feature>
<protein>
    <recommendedName>
        <fullName evidence="14">LIM zinc-binding domain-containing protein</fullName>
    </recommendedName>
</protein>
<keyword evidence="2" id="KW-0217">Developmental protein</keyword>
<dbReference type="GO" id="GO:0000977">
    <property type="term" value="F:RNA polymerase II transcription regulatory region sequence-specific DNA binding"/>
    <property type="evidence" value="ECO:0007669"/>
    <property type="project" value="TreeGrafter"/>
</dbReference>
<reference evidence="15" key="2">
    <citation type="submission" date="2025-09" db="UniProtKB">
        <authorList>
            <consortium name="Ensembl"/>
        </authorList>
    </citation>
    <scope>IDENTIFICATION</scope>
</reference>